<reference evidence="1" key="2">
    <citation type="journal article" date="2015" name="Fish Shellfish Immunol.">
        <title>Early steps in the European eel (Anguilla anguilla)-Vibrio vulnificus interaction in the gills: Role of the RtxA13 toxin.</title>
        <authorList>
            <person name="Callol A."/>
            <person name="Pajuelo D."/>
            <person name="Ebbesson L."/>
            <person name="Teles M."/>
            <person name="MacKenzie S."/>
            <person name="Amaro C."/>
        </authorList>
    </citation>
    <scope>NUCLEOTIDE SEQUENCE</scope>
</reference>
<name>A0A0E9X3D7_ANGAN</name>
<dbReference type="AlphaFoldDB" id="A0A0E9X3D7"/>
<proteinExistence type="predicted"/>
<reference evidence="1" key="1">
    <citation type="submission" date="2014-11" db="EMBL/GenBank/DDBJ databases">
        <authorList>
            <person name="Amaro Gonzalez C."/>
        </authorList>
    </citation>
    <scope>NUCLEOTIDE SEQUENCE</scope>
</reference>
<accession>A0A0E9X3D7</accession>
<dbReference type="EMBL" id="GBXM01012192">
    <property type="protein sequence ID" value="JAH96385.1"/>
    <property type="molecule type" value="Transcribed_RNA"/>
</dbReference>
<evidence type="ECO:0000313" key="1">
    <source>
        <dbReference type="EMBL" id="JAH96385.1"/>
    </source>
</evidence>
<organism evidence="1">
    <name type="scientific">Anguilla anguilla</name>
    <name type="common">European freshwater eel</name>
    <name type="synonym">Muraena anguilla</name>
    <dbReference type="NCBI Taxonomy" id="7936"/>
    <lineage>
        <taxon>Eukaryota</taxon>
        <taxon>Metazoa</taxon>
        <taxon>Chordata</taxon>
        <taxon>Craniata</taxon>
        <taxon>Vertebrata</taxon>
        <taxon>Euteleostomi</taxon>
        <taxon>Actinopterygii</taxon>
        <taxon>Neopterygii</taxon>
        <taxon>Teleostei</taxon>
        <taxon>Anguilliformes</taxon>
        <taxon>Anguillidae</taxon>
        <taxon>Anguilla</taxon>
    </lineage>
</organism>
<sequence length="83" mass="9407">MYVLLNSALFIEHQQLSLNLLYKYGLWFREVVVLVTTECCRHRNIIYSTGVSAEQQVGVTLQNLLLLFTFPGTETQCPLSAIG</sequence>
<protein>
    <submittedName>
        <fullName evidence="1">Uncharacterized protein</fullName>
    </submittedName>
</protein>